<feature type="compositionally biased region" description="Polar residues" evidence="1">
    <location>
        <begin position="44"/>
        <end position="69"/>
    </location>
</feature>
<feature type="compositionally biased region" description="Low complexity" evidence="1">
    <location>
        <begin position="461"/>
        <end position="472"/>
    </location>
</feature>
<evidence type="ECO:0000313" key="2">
    <source>
        <dbReference type="EMBL" id="KAK2594072.1"/>
    </source>
</evidence>
<feature type="region of interest" description="Disordered" evidence="1">
    <location>
        <begin position="9"/>
        <end position="69"/>
    </location>
</feature>
<feature type="compositionally biased region" description="Polar residues" evidence="1">
    <location>
        <begin position="18"/>
        <end position="36"/>
    </location>
</feature>
<reference evidence="2" key="1">
    <citation type="submission" date="2023-06" db="EMBL/GenBank/DDBJ databases">
        <title>Conoideocrella luteorostrata (Hypocreales: Clavicipitaceae), a potential biocontrol fungus for elongate hemlock scale in United States Christmas tree production areas.</title>
        <authorList>
            <person name="Barrett H."/>
            <person name="Lovett B."/>
            <person name="Macias A.M."/>
            <person name="Stajich J.E."/>
            <person name="Kasson M.T."/>
        </authorList>
    </citation>
    <scope>NUCLEOTIDE SEQUENCE</scope>
    <source>
        <strain evidence="2">ARSEF 14590</strain>
    </source>
</reference>
<sequence>MVSFFGLKLGSDRKKAQTKVQTKSPQKWERVNQNTMGEGRYFNHNFSRPQLPASTSRPGTSNSTRSISNWRSVFKNPALTSSMVDLAPPGRRRPSVGSLRHAASDMNLRPGTALPTALGGSGLRPGTPSRPASSKKAGWVNPLDVHFCKDPASSRPGTALGPNTAAFAASRAPPTPTSPRNFLGNLDLGPSAGGSEVNAHTATNPSSTFNGRKSDEEVTAQNGYPSPPQSDRNSDRAFSPVNVPNSDNGHSSSKRNAPSGLRKMDVQGPKSLPSPAPSVQRTSEDRSEGPIIRNVPARRETMAFHQPRRGSFALDFEGPQRATLMPSPKEGFTGNFADFDFGETVAKTISNSSAKGEKPSWGEESARPGRDSVSSDSTKESFREMPSNNTPSSYSVFAATQMEREQSKSPAPTQASEDQAANSSLIDQLPKPPRATGRQPTGAPPTAAQSHPGLNNGLKISQQQGFQSRFGSITSSRAAPPRPLRPVTASAAEQTQLSPRSPYGPPTVANNSYMRDDVPPPRPKDVVPLSPFGRPAMKGDFPVSKGLPRGRQPGPLQAHPLPTPTDEDISFSLQIWPDFEQSEPRRSAIPAPLTPARPHTSHAAGPGIATPTSASAPRIPSPTFPSLAKSISSSSSTFGQSFEINFDEPFNSPTLGGFPSLDRQPSTNSEGGSRRMEAKKAPPRPAPVTLPPSSNKGLGSAPVKSPVVSEFAATFI</sequence>
<evidence type="ECO:0000256" key="1">
    <source>
        <dbReference type="SAM" id="MobiDB-lite"/>
    </source>
</evidence>
<dbReference type="Proteomes" id="UP001251528">
    <property type="component" value="Unassembled WGS sequence"/>
</dbReference>
<dbReference type="EMBL" id="JASWJB010000182">
    <property type="protein sequence ID" value="KAK2594072.1"/>
    <property type="molecule type" value="Genomic_DNA"/>
</dbReference>
<feature type="compositionally biased region" description="Polar residues" evidence="1">
    <location>
        <begin position="386"/>
        <end position="395"/>
    </location>
</feature>
<evidence type="ECO:0000313" key="3">
    <source>
        <dbReference type="Proteomes" id="UP001251528"/>
    </source>
</evidence>
<feature type="compositionally biased region" description="Polar residues" evidence="1">
    <location>
        <begin position="408"/>
        <end position="426"/>
    </location>
</feature>
<feature type="region of interest" description="Disordered" evidence="1">
    <location>
        <begin position="348"/>
        <end position="704"/>
    </location>
</feature>
<feature type="compositionally biased region" description="Low complexity" evidence="1">
    <location>
        <begin position="626"/>
        <end position="641"/>
    </location>
</feature>
<protein>
    <submittedName>
        <fullName evidence="2">Uncharacterized protein</fullName>
    </submittedName>
</protein>
<gene>
    <name evidence="2" type="ORF">QQS21_008221</name>
</gene>
<dbReference type="AlphaFoldDB" id="A0AAJ0FRM5"/>
<feature type="compositionally biased region" description="Polar residues" evidence="1">
    <location>
        <begin position="242"/>
        <end position="256"/>
    </location>
</feature>
<feature type="region of interest" description="Disordered" evidence="1">
    <location>
        <begin position="81"/>
        <end position="137"/>
    </location>
</feature>
<accession>A0AAJ0FRM5</accession>
<keyword evidence="3" id="KW-1185">Reference proteome</keyword>
<feature type="region of interest" description="Disordered" evidence="1">
    <location>
        <begin position="151"/>
        <end position="315"/>
    </location>
</feature>
<name>A0AAJ0FRM5_9HYPO</name>
<comment type="caution">
    <text evidence="2">The sequence shown here is derived from an EMBL/GenBank/DDBJ whole genome shotgun (WGS) entry which is preliminary data.</text>
</comment>
<organism evidence="2 3">
    <name type="scientific">Conoideocrella luteorostrata</name>
    <dbReference type="NCBI Taxonomy" id="1105319"/>
    <lineage>
        <taxon>Eukaryota</taxon>
        <taxon>Fungi</taxon>
        <taxon>Dikarya</taxon>
        <taxon>Ascomycota</taxon>
        <taxon>Pezizomycotina</taxon>
        <taxon>Sordariomycetes</taxon>
        <taxon>Hypocreomycetidae</taxon>
        <taxon>Hypocreales</taxon>
        <taxon>Clavicipitaceae</taxon>
        <taxon>Conoideocrella</taxon>
    </lineage>
</organism>
<proteinExistence type="predicted"/>
<feature type="compositionally biased region" description="Basic and acidic residues" evidence="1">
    <location>
        <begin position="514"/>
        <end position="525"/>
    </location>
</feature>
<feature type="compositionally biased region" description="Basic and acidic residues" evidence="1">
    <location>
        <begin position="355"/>
        <end position="370"/>
    </location>
</feature>
<feature type="compositionally biased region" description="Low complexity" evidence="1">
    <location>
        <begin position="162"/>
        <end position="172"/>
    </location>
</feature>
<feature type="compositionally biased region" description="Polar residues" evidence="1">
    <location>
        <begin position="198"/>
        <end position="211"/>
    </location>
</feature>